<sequence>MTESHNSLLFCICYKHCLLLGQGTIGRNFCIII</sequence>
<dbReference type="AlphaFoldDB" id="A0A2P2QUQ0"/>
<name>A0A2P2QUQ0_RHIMU</name>
<protein>
    <submittedName>
        <fullName evidence="1">Uncharacterized protein</fullName>
    </submittedName>
</protein>
<evidence type="ECO:0000313" key="1">
    <source>
        <dbReference type="EMBL" id="MBX70685.1"/>
    </source>
</evidence>
<accession>A0A2P2QUQ0</accession>
<proteinExistence type="predicted"/>
<dbReference type="EMBL" id="GGEC01090201">
    <property type="protein sequence ID" value="MBX70685.1"/>
    <property type="molecule type" value="Transcribed_RNA"/>
</dbReference>
<reference evidence="1" key="1">
    <citation type="submission" date="2018-02" db="EMBL/GenBank/DDBJ databases">
        <title>Rhizophora mucronata_Transcriptome.</title>
        <authorList>
            <person name="Meera S.P."/>
            <person name="Sreeshan A."/>
            <person name="Augustine A."/>
        </authorList>
    </citation>
    <scope>NUCLEOTIDE SEQUENCE</scope>
    <source>
        <tissue evidence="1">Leaf</tissue>
    </source>
</reference>
<organism evidence="1">
    <name type="scientific">Rhizophora mucronata</name>
    <name type="common">Asiatic mangrove</name>
    <dbReference type="NCBI Taxonomy" id="61149"/>
    <lineage>
        <taxon>Eukaryota</taxon>
        <taxon>Viridiplantae</taxon>
        <taxon>Streptophyta</taxon>
        <taxon>Embryophyta</taxon>
        <taxon>Tracheophyta</taxon>
        <taxon>Spermatophyta</taxon>
        <taxon>Magnoliopsida</taxon>
        <taxon>eudicotyledons</taxon>
        <taxon>Gunneridae</taxon>
        <taxon>Pentapetalae</taxon>
        <taxon>rosids</taxon>
        <taxon>fabids</taxon>
        <taxon>Malpighiales</taxon>
        <taxon>Rhizophoraceae</taxon>
        <taxon>Rhizophora</taxon>
    </lineage>
</organism>